<dbReference type="PRINTS" id="PR00757">
    <property type="entry name" value="AMINEOXDASEF"/>
</dbReference>
<dbReference type="InterPro" id="IPR036188">
    <property type="entry name" value="FAD/NAD-bd_sf"/>
</dbReference>
<dbReference type="PANTHER" id="PTHR42923">
    <property type="entry name" value="PROTOPORPHYRINOGEN OXIDASE"/>
    <property type="match status" value="1"/>
</dbReference>
<dbReference type="SUPFAM" id="SSF51905">
    <property type="entry name" value="FAD/NAD(P)-binding domain"/>
    <property type="match status" value="1"/>
</dbReference>
<proteinExistence type="predicted"/>
<sequence length="516" mass="56734">MIPSSSPSSDQPTVAVAGGGLAGLAAACALADAGFRVTLFEKRPFLGGRASSYEHPGTGEVVDNCQHVLLGCCTNLVEFYRRTGVEENIRWYDKLVFLEPGGRASFIAPSFLPAPLHTAPSFLRAACLGWRDKLAIARAMMILAGVFPDGGSEPFLARVRGETRGIPVFRDTGENFLVWLRRQHQTEQAIERFWKTILVSALNEDLDRVSVPYAAQVVRESFLKSAAGGRMGVPTVPLTDLYDAAGAYIRARGGELRLRTSLAYLTPSESRVTVRNMTKVDYREGQTADIFDYFISALPFDALDRILIDTPDSAPLRETIAHFESSPITGIHLWFDRQISDLDHAVLLDRTIQWMFHKSRLQPMRTRPAEFPLLAKEARSGAPTDVGSYIELVVSSSKTLIDKSRSEIVDLALRELREFFPAAREAKLVKSTVIKEVNATYSPRPGMDAHRPGATTAWPRVFLAGDWTATGWPATMEGAVRSGYLAAEALARAAGRNDARFLSPDLPATGLMRMFA</sequence>
<dbReference type="InterPro" id="IPR050464">
    <property type="entry name" value="Zeta_carotene_desat/Oxidored"/>
</dbReference>
<dbReference type="InterPro" id="IPR002937">
    <property type="entry name" value="Amino_oxidase"/>
</dbReference>
<dbReference type="NCBIfam" id="TIGR03467">
    <property type="entry name" value="HpnE"/>
    <property type="match status" value="1"/>
</dbReference>
<name>A0A2U3K952_9BACT</name>
<accession>A0A2U3K952</accession>
<dbReference type="GO" id="GO:0016719">
    <property type="term" value="F:9,9'-di-cis-zeta-carotene desaturase activity"/>
    <property type="evidence" value="ECO:0007669"/>
    <property type="project" value="UniProtKB-EC"/>
</dbReference>
<dbReference type="Pfam" id="PF01593">
    <property type="entry name" value="Amino_oxidase"/>
    <property type="match status" value="1"/>
</dbReference>
<dbReference type="PANTHER" id="PTHR42923:SF47">
    <property type="entry name" value="BLR3003 PROTEIN"/>
    <property type="match status" value="1"/>
</dbReference>
<gene>
    <name evidence="4" type="ORF">SBA1_150048</name>
</gene>
<dbReference type="Proteomes" id="UP000238701">
    <property type="component" value="Unassembled WGS sequence"/>
</dbReference>
<dbReference type="InterPro" id="IPR001613">
    <property type="entry name" value="Flavin_amine_oxidase"/>
</dbReference>
<keyword evidence="2 4" id="KW-0560">Oxidoreductase</keyword>
<feature type="domain" description="Amine oxidase" evidence="3">
    <location>
        <begin position="21"/>
        <end position="490"/>
    </location>
</feature>
<evidence type="ECO:0000256" key="2">
    <source>
        <dbReference type="ARBA" id="ARBA00023002"/>
    </source>
</evidence>
<dbReference type="EMBL" id="OMOD01000057">
    <property type="protein sequence ID" value="SPF36201.1"/>
    <property type="molecule type" value="Genomic_DNA"/>
</dbReference>
<dbReference type="EC" id="1.3.5.6" evidence="4"/>
<dbReference type="InterPro" id="IPR017830">
    <property type="entry name" value="SQase_HpnE"/>
</dbReference>
<evidence type="ECO:0000259" key="3">
    <source>
        <dbReference type="Pfam" id="PF01593"/>
    </source>
</evidence>
<organism evidence="4 5">
    <name type="scientific">Candidatus Sulfotelmatobacter kueseliae</name>
    <dbReference type="NCBI Taxonomy" id="2042962"/>
    <lineage>
        <taxon>Bacteria</taxon>
        <taxon>Pseudomonadati</taxon>
        <taxon>Acidobacteriota</taxon>
        <taxon>Terriglobia</taxon>
        <taxon>Terriglobales</taxon>
        <taxon>Candidatus Korobacteraceae</taxon>
        <taxon>Candidatus Sulfotelmatobacter</taxon>
    </lineage>
</organism>
<dbReference type="AlphaFoldDB" id="A0A2U3K952"/>
<reference evidence="5" key="1">
    <citation type="submission" date="2018-02" db="EMBL/GenBank/DDBJ databases">
        <authorList>
            <person name="Hausmann B."/>
        </authorList>
    </citation>
    <scope>NUCLEOTIDE SEQUENCE [LARGE SCALE GENOMIC DNA]</scope>
    <source>
        <strain evidence="5">Peat soil MAG SbA1</strain>
    </source>
</reference>
<dbReference type="OrthoDB" id="9814556at2"/>
<dbReference type="Gene3D" id="3.50.50.60">
    <property type="entry name" value="FAD/NAD(P)-binding domain"/>
    <property type="match status" value="1"/>
</dbReference>
<comment type="cofactor">
    <cofactor evidence="1">
        <name>FAD</name>
        <dbReference type="ChEBI" id="CHEBI:57692"/>
    </cofactor>
</comment>
<evidence type="ECO:0000313" key="4">
    <source>
        <dbReference type="EMBL" id="SPF36201.1"/>
    </source>
</evidence>
<protein>
    <submittedName>
        <fullName evidence="4">Carotene 7,8-desaturase</fullName>
        <ecNumber evidence="4">1.3.5.6</ecNumber>
    </submittedName>
</protein>
<evidence type="ECO:0000313" key="5">
    <source>
        <dbReference type="Proteomes" id="UP000238701"/>
    </source>
</evidence>
<evidence type="ECO:0000256" key="1">
    <source>
        <dbReference type="ARBA" id="ARBA00001974"/>
    </source>
</evidence>